<keyword evidence="1" id="KW-0436">Ligase</keyword>
<dbReference type="SUPFAM" id="SSF56801">
    <property type="entry name" value="Acetyl-CoA synthetase-like"/>
    <property type="match status" value="1"/>
</dbReference>
<dbReference type="Gene3D" id="3.40.50.12780">
    <property type="entry name" value="N-terminal domain of ligase-like"/>
    <property type="match status" value="1"/>
</dbReference>
<keyword evidence="2" id="KW-1185">Reference proteome</keyword>
<dbReference type="GO" id="GO:0016874">
    <property type="term" value="F:ligase activity"/>
    <property type="evidence" value="ECO:0007669"/>
    <property type="project" value="UniProtKB-KW"/>
</dbReference>
<organism evidence="1 2">
    <name type="scientific">Flavobacterium cheonhonense</name>
    <dbReference type="NCBI Taxonomy" id="706185"/>
    <lineage>
        <taxon>Bacteria</taxon>
        <taxon>Pseudomonadati</taxon>
        <taxon>Bacteroidota</taxon>
        <taxon>Flavobacteriia</taxon>
        <taxon>Flavobacteriales</taxon>
        <taxon>Flavobacteriaceae</taxon>
        <taxon>Flavobacterium</taxon>
    </lineage>
</organism>
<comment type="caution">
    <text evidence="1">The sequence shown here is derived from an EMBL/GenBank/DDBJ whole genome shotgun (WGS) entry which is preliminary data.</text>
</comment>
<name>A0ABP7U0V3_9FLAO</name>
<evidence type="ECO:0000313" key="1">
    <source>
        <dbReference type="EMBL" id="GAA4033939.1"/>
    </source>
</evidence>
<reference evidence="2" key="1">
    <citation type="journal article" date="2019" name="Int. J. Syst. Evol. Microbiol.">
        <title>The Global Catalogue of Microorganisms (GCM) 10K type strain sequencing project: providing services to taxonomists for standard genome sequencing and annotation.</title>
        <authorList>
            <consortium name="The Broad Institute Genomics Platform"/>
            <consortium name="The Broad Institute Genome Sequencing Center for Infectious Disease"/>
            <person name="Wu L."/>
            <person name="Ma J."/>
        </authorList>
    </citation>
    <scope>NUCLEOTIDE SEQUENCE [LARGE SCALE GENOMIC DNA]</scope>
    <source>
        <strain evidence="2">JCM 17064</strain>
    </source>
</reference>
<protein>
    <submittedName>
        <fullName evidence="1">Phenylacetate--CoA ligase family protein</fullName>
    </submittedName>
</protein>
<sequence>MAVPEENYTAFVEQKKREIVDFHLKNNKFYKNFIGEIDTFQWENIPVLKKSDFQIPLEKRLSIGYNKKTVYINSTSGSSGDPMVFAKDKFCHALIWANIMHRFAWHGVDFNHSYQARFYGMPLDFKSNKILRFKDFLSNRYRFNIFDLSASGIEKIITKFKQKKFTYINGYTSSIVLVAKHLKEKKLVLKNLCPSLKICIVTSEMLFEDDKRLLVETLGVPIINEYGASELDVIAFENQTGEWTVNAETLFVEILDENNKPLPLGKEGRIVVTNLYNKAHPFIRYDVGDYGVLDEKSTAKHPILKKLTGRTNDVAVLPSGKMAPGMTFYSITKKLFGDEGNVKEFTITQIQSDTFEIQYASEVALTTDEINRIEKVFTNFLEPNLKYIFTRKNLLQRNKNGKLKQFTSLVKNTP</sequence>
<dbReference type="PANTHER" id="PTHR36932:SF1">
    <property type="entry name" value="CAPSULAR POLYSACCHARIDE BIOSYNTHESIS PROTEIN"/>
    <property type="match status" value="1"/>
</dbReference>
<evidence type="ECO:0000313" key="2">
    <source>
        <dbReference type="Proteomes" id="UP001500968"/>
    </source>
</evidence>
<dbReference type="InterPro" id="IPR053158">
    <property type="entry name" value="CapK_Type1_Caps_Biosynth"/>
</dbReference>
<gene>
    <name evidence="1" type="ORF">GCM10022386_18220</name>
</gene>
<dbReference type="InterPro" id="IPR042099">
    <property type="entry name" value="ANL_N_sf"/>
</dbReference>
<dbReference type="Proteomes" id="UP001500968">
    <property type="component" value="Unassembled WGS sequence"/>
</dbReference>
<dbReference type="EMBL" id="BAABCR010000015">
    <property type="protein sequence ID" value="GAA4033939.1"/>
    <property type="molecule type" value="Genomic_DNA"/>
</dbReference>
<accession>A0ABP7U0V3</accession>
<dbReference type="PANTHER" id="PTHR36932">
    <property type="entry name" value="CAPSULAR POLYSACCHARIDE BIOSYNTHESIS PROTEIN"/>
    <property type="match status" value="1"/>
</dbReference>
<proteinExistence type="predicted"/>